<evidence type="ECO:0000313" key="2">
    <source>
        <dbReference type="Proteomes" id="UP000196573"/>
    </source>
</evidence>
<dbReference type="Proteomes" id="UP000196573">
    <property type="component" value="Unassembled WGS sequence"/>
</dbReference>
<dbReference type="OrthoDB" id="10007520at2"/>
<dbReference type="AlphaFoldDB" id="A0A1X7AEL4"/>
<accession>A0A1X7AEL4</accession>
<reference evidence="1 2" key="1">
    <citation type="submission" date="2017-03" db="EMBL/GenBank/DDBJ databases">
        <authorList>
            <person name="Afonso C.L."/>
            <person name="Miller P.J."/>
            <person name="Scott M.A."/>
            <person name="Spackman E."/>
            <person name="Goraichik I."/>
            <person name="Dimitrov K.M."/>
            <person name="Suarez D.L."/>
            <person name="Swayne D.E."/>
        </authorList>
    </citation>
    <scope>NUCLEOTIDE SEQUENCE [LARGE SCALE GENOMIC DNA]</scope>
    <source>
        <strain evidence="1">SB41UT1</strain>
    </source>
</reference>
<evidence type="ECO:0000313" key="1">
    <source>
        <dbReference type="EMBL" id="SMA33372.1"/>
    </source>
</evidence>
<organism evidence="1 2">
    <name type="scientific">Parendozoicomonas haliclonae</name>
    <dbReference type="NCBI Taxonomy" id="1960125"/>
    <lineage>
        <taxon>Bacteria</taxon>
        <taxon>Pseudomonadati</taxon>
        <taxon>Pseudomonadota</taxon>
        <taxon>Gammaproteobacteria</taxon>
        <taxon>Oceanospirillales</taxon>
        <taxon>Endozoicomonadaceae</taxon>
        <taxon>Parendozoicomonas</taxon>
    </lineage>
</organism>
<name>A0A1X7AEL4_9GAMM</name>
<gene>
    <name evidence="1" type="ORF">EHSB41UT_00270</name>
</gene>
<proteinExistence type="predicted"/>
<dbReference type="RefSeq" id="WP_087106143.1">
    <property type="nucleotide sequence ID" value="NZ_CBCSCN010000019.1"/>
</dbReference>
<evidence type="ECO:0008006" key="3">
    <source>
        <dbReference type="Google" id="ProtNLM"/>
    </source>
</evidence>
<sequence length="175" mass="19857">MGVLIPDAEIAEIQSLYPYLKVKPLTGQQEQLVMFVMRGLSIPAAAEQAGYRSAEKARQIVKREDVQAIMSYLRERHFQDTRVTRDLLTGMLFEAHSKSETATEEVMCIRELGKMHEIYPDSKRNLVETNTKGEVTNIKQVRRMSDEELLKLAGGQLSLNPEDEFKDVEGEVIDG</sequence>
<keyword evidence="2" id="KW-1185">Reference proteome</keyword>
<protein>
    <recommendedName>
        <fullName evidence="3">Terminase small subunit</fullName>
    </recommendedName>
</protein>
<dbReference type="EMBL" id="FWPT01000001">
    <property type="protein sequence ID" value="SMA33372.1"/>
    <property type="molecule type" value="Genomic_DNA"/>
</dbReference>